<dbReference type="STRING" id="1796646.A4V02_06790"/>
<dbReference type="GeneID" id="65536559"/>
<keyword evidence="3" id="KW-1185">Reference proteome</keyword>
<reference evidence="1" key="2">
    <citation type="submission" date="2017-04" db="EMBL/GenBank/DDBJ databases">
        <title>Complete Genome Sequences of Twelve Strains of a Stable Defined Moderately Diverse Mouse Microbiota 2 (sDMDMm2).</title>
        <authorList>
            <person name="Uchimura Y."/>
            <person name="Wyss M."/>
            <person name="Brugiroux S."/>
            <person name="Limenitakis J.P."/>
            <person name="Stecher B."/>
            <person name="McCoy K.D."/>
            <person name="Macpherson A.J."/>
        </authorList>
    </citation>
    <scope>NUCLEOTIDE SEQUENCE</scope>
    <source>
        <strain evidence="1">YL27</strain>
    </source>
</reference>
<dbReference type="Proteomes" id="UP000186351">
    <property type="component" value="Chromosome"/>
</dbReference>
<evidence type="ECO:0000313" key="1">
    <source>
        <dbReference type="EMBL" id="ANU63457.1"/>
    </source>
</evidence>
<name>A0A1B1S9H9_9BACT</name>
<proteinExistence type="predicted"/>
<dbReference type="SUPFAM" id="SSF52141">
    <property type="entry name" value="Uracil-DNA glycosylase-like"/>
    <property type="match status" value="1"/>
</dbReference>
<dbReference type="Proteomes" id="UP000306630">
    <property type="component" value="Unassembled WGS sequence"/>
</dbReference>
<dbReference type="AlphaFoldDB" id="A0A1B1S9H9"/>
<protein>
    <submittedName>
        <fullName evidence="2">Uracil-DNA glycosylase family protein</fullName>
    </submittedName>
</protein>
<gene>
    <name evidence="1" type="ORF">A4V02_06790</name>
    <name evidence="2" type="ORF">E5333_05025</name>
</gene>
<evidence type="ECO:0000313" key="3">
    <source>
        <dbReference type="Proteomes" id="UP000186351"/>
    </source>
</evidence>
<dbReference type="OrthoDB" id="9794144at2"/>
<reference evidence="2 4" key="3">
    <citation type="submission" date="2019-04" db="EMBL/GenBank/DDBJ databases">
        <title>Microbes associate with the intestines of laboratory mice.</title>
        <authorList>
            <person name="Navarre W."/>
            <person name="Wong E."/>
            <person name="Huang K."/>
            <person name="Tropini C."/>
            <person name="Ng K."/>
            <person name="Yu B."/>
        </authorList>
    </citation>
    <scope>NUCLEOTIDE SEQUENCE [LARGE SCALE GENOMIC DNA]</scope>
    <source>
        <strain evidence="2 4">NM06_A21</strain>
    </source>
</reference>
<evidence type="ECO:0000313" key="2">
    <source>
        <dbReference type="EMBL" id="TGY74993.1"/>
    </source>
</evidence>
<dbReference type="KEGG" id="pary:A4V02_06790"/>
<dbReference type="EMBL" id="CP015402">
    <property type="protein sequence ID" value="ANU63457.1"/>
    <property type="molecule type" value="Genomic_DNA"/>
</dbReference>
<organism evidence="1 3">
    <name type="scientific">Muribaculum intestinale</name>
    <dbReference type="NCBI Taxonomy" id="1796646"/>
    <lineage>
        <taxon>Bacteria</taxon>
        <taxon>Pseudomonadati</taxon>
        <taxon>Bacteroidota</taxon>
        <taxon>Bacteroidia</taxon>
        <taxon>Bacteroidales</taxon>
        <taxon>Muribaculaceae</taxon>
        <taxon>Muribaculum</taxon>
    </lineage>
</organism>
<accession>A0A1B1S9H9</accession>
<sequence length="195" mass="22121">MMDIADMQIERHPWEPFVPDGARVLIMGTFPPGSHRWSMDFYYPNRTNDFWYMMGLIFFDDRNALYCPESKCFDLKTIKGLLTDRHIALNDTAREVRRLKGNASDKFLDIVTPVPLYELLGGMPECHTVATTGEKAAGVVADITGTQVPKMGNMVHSSDGIDIWRMPSTSRAYPMRLEAKAAYYETLFRSVGILS</sequence>
<dbReference type="Gene3D" id="3.40.470.10">
    <property type="entry name" value="Uracil-DNA glycosylase-like domain"/>
    <property type="match status" value="1"/>
</dbReference>
<evidence type="ECO:0000313" key="4">
    <source>
        <dbReference type="Proteomes" id="UP000306630"/>
    </source>
</evidence>
<reference evidence="3" key="1">
    <citation type="submission" date="2016-04" db="EMBL/GenBank/DDBJ databases">
        <title>Complete Genome Sequences of Twelve Strains of a Stable Defined Moderately Diverse Mouse Microbiota 2 (sDMDMm2).</title>
        <authorList>
            <person name="Uchimura Y."/>
            <person name="Wyss M."/>
            <person name="Brugiroux S."/>
            <person name="Limenitakis J.P."/>
            <person name="Stecher B."/>
            <person name="McCoy K.D."/>
            <person name="Macpherson A.J."/>
        </authorList>
    </citation>
    <scope>NUCLEOTIDE SEQUENCE [LARGE SCALE GENOMIC DNA]</scope>
    <source>
        <strain evidence="3">YL27</strain>
    </source>
</reference>
<dbReference type="EMBL" id="SRYD01000015">
    <property type="protein sequence ID" value="TGY74993.1"/>
    <property type="molecule type" value="Genomic_DNA"/>
</dbReference>
<dbReference type="InterPro" id="IPR036895">
    <property type="entry name" value="Uracil-DNA_glycosylase-like_sf"/>
</dbReference>
<dbReference type="RefSeq" id="WP_084274023.1">
    <property type="nucleotide sequence ID" value="NZ_CAJTAP010000012.1"/>
</dbReference>